<reference evidence="1 2" key="1">
    <citation type="journal article" date="2021" name="Elife">
        <title>Chloroplast acquisition without the gene transfer in kleptoplastic sea slugs, Plakobranchus ocellatus.</title>
        <authorList>
            <person name="Maeda T."/>
            <person name="Takahashi S."/>
            <person name="Yoshida T."/>
            <person name="Shimamura S."/>
            <person name="Takaki Y."/>
            <person name="Nagai Y."/>
            <person name="Toyoda A."/>
            <person name="Suzuki Y."/>
            <person name="Arimoto A."/>
            <person name="Ishii H."/>
            <person name="Satoh N."/>
            <person name="Nishiyama T."/>
            <person name="Hasebe M."/>
            <person name="Maruyama T."/>
            <person name="Minagawa J."/>
            <person name="Obokata J."/>
            <person name="Shigenobu S."/>
        </authorList>
    </citation>
    <scope>NUCLEOTIDE SEQUENCE [LARGE SCALE GENOMIC DNA]</scope>
</reference>
<organism evidence="1 2">
    <name type="scientific">Elysia marginata</name>
    <dbReference type="NCBI Taxonomy" id="1093978"/>
    <lineage>
        <taxon>Eukaryota</taxon>
        <taxon>Metazoa</taxon>
        <taxon>Spiralia</taxon>
        <taxon>Lophotrochozoa</taxon>
        <taxon>Mollusca</taxon>
        <taxon>Gastropoda</taxon>
        <taxon>Heterobranchia</taxon>
        <taxon>Euthyneura</taxon>
        <taxon>Panpulmonata</taxon>
        <taxon>Sacoglossa</taxon>
        <taxon>Placobranchoidea</taxon>
        <taxon>Plakobranchidae</taxon>
        <taxon>Elysia</taxon>
    </lineage>
</organism>
<keyword evidence="2" id="KW-1185">Reference proteome</keyword>
<evidence type="ECO:0000313" key="1">
    <source>
        <dbReference type="EMBL" id="GFR57693.1"/>
    </source>
</evidence>
<proteinExistence type="predicted"/>
<dbReference type="Proteomes" id="UP000762676">
    <property type="component" value="Unassembled WGS sequence"/>
</dbReference>
<sequence>MTVVFQAQQSMMNVKVEQSSVFPTPVVMRRVREYPVLCAAALSEECQGKTIQCFSNTCAFASCSGVPDATCHQSPCTCKAVFLLDGDDVTARCQSDGPAGLKGILSGGFKDLGLPLTTNVGNQPPKQADDCTSNSNCFFAPCLYKFCPAHPGAECRNDYCNGCKARYFVGNREVTDNCQDQIPSTGRSRLFGTAKSRLPKTSSTRWQPQANRFLSPWLSLFNAMFQ</sequence>
<name>A0AAV4EAN3_9GAST</name>
<dbReference type="EMBL" id="BMAT01007107">
    <property type="protein sequence ID" value="GFR57693.1"/>
    <property type="molecule type" value="Genomic_DNA"/>
</dbReference>
<comment type="caution">
    <text evidence="1">The sequence shown here is derived from an EMBL/GenBank/DDBJ whole genome shotgun (WGS) entry which is preliminary data.</text>
</comment>
<evidence type="ECO:0000313" key="2">
    <source>
        <dbReference type="Proteomes" id="UP000762676"/>
    </source>
</evidence>
<accession>A0AAV4EAN3</accession>
<protein>
    <submittedName>
        <fullName evidence="1">Tissue factor pathway inhibitor 2</fullName>
    </submittedName>
</protein>
<dbReference type="AlphaFoldDB" id="A0AAV4EAN3"/>
<gene>
    <name evidence="1" type="ORF">ElyMa_003462100</name>
</gene>